<protein>
    <recommendedName>
        <fullName evidence="1">Aminoglycoside phosphotransferase domain-containing protein</fullName>
    </recommendedName>
</protein>
<dbReference type="EMBL" id="PYHS01000031">
    <property type="protein sequence ID" value="PSR57822.1"/>
    <property type="molecule type" value="Genomic_DNA"/>
</dbReference>
<dbReference type="Pfam" id="PF01636">
    <property type="entry name" value="APH"/>
    <property type="match status" value="1"/>
</dbReference>
<comment type="caution">
    <text evidence="2">The sequence shown here is derived from an EMBL/GenBank/DDBJ whole genome shotgun (WGS) entry which is preliminary data.</text>
</comment>
<dbReference type="AlphaFoldDB" id="A0A2T2YQM2"/>
<dbReference type="InterPro" id="IPR002575">
    <property type="entry name" value="Aminoglycoside_PTrfase"/>
</dbReference>
<organism evidence="2 3">
    <name type="scientific">Nocardia nova</name>
    <dbReference type="NCBI Taxonomy" id="37330"/>
    <lineage>
        <taxon>Bacteria</taxon>
        <taxon>Bacillati</taxon>
        <taxon>Actinomycetota</taxon>
        <taxon>Actinomycetes</taxon>
        <taxon>Mycobacteriales</taxon>
        <taxon>Nocardiaceae</taxon>
        <taxon>Nocardia</taxon>
    </lineage>
</organism>
<feature type="domain" description="Aminoglycoside phosphotransferase" evidence="1">
    <location>
        <begin position="163"/>
        <end position="337"/>
    </location>
</feature>
<proteinExistence type="predicted"/>
<evidence type="ECO:0000313" key="2">
    <source>
        <dbReference type="EMBL" id="PSR57822.1"/>
    </source>
</evidence>
<reference evidence="2 3" key="1">
    <citation type="submission" date="2018-02" db="EMBL/GenBank/DDBJ databases">
        <title>8 Nocardia nova and 1 Nocardia cyriacigeorgica strain used for evolution to TMP-SMX.</title>
        <authorList>
            <person name="Mehta H."/>
            <person name="Weng J."/>
            <person name="Shamoo Y."/>
        </authorList>
    </citation>
    <scope>NUCLEOTIDE SEQUENCE [LARGE SCALE GENOMIC DNA]</scope>
    <source>
        <strain evidence="2 3">ATCC 33727</strain>
    </source>
</reference>
<evidence type="ECO:0000313" key="3">
    <source>
        <dbReference type="Proteomes" id="UP000241647"/>
    </source>
</evidence>
<dbReference type="SUPFAM" id="SSF56112">
    <property type="entry name" value="Protein kinase-like (PK-like)"/>
    <property type="match status" value="1"/>
</dbReference>
<dbReference type="Proteomes" id="UP000241647">
    <property type="component" value="Unassembled WGS sequence"/>
</dbReference>
<accession>A0A2T2YQM2</accession>
<evidence type="ECO:0000259" key="1">
    <source>
        <dbReference type="Pfam" id="PF01636"/>
    </source>
</evidence>
<dbReference type="InterPro" id="IPR011009">
    <property type="entry name" value="Kinase-like_dom_sf"/>
</dbReference>
<name>A0A2T2YQM2_9NOCA</name>
<dbReference type="Gene3D" id="3.90.1200.10">
    <property type="match status" value="1"/>
</dbReference>
<sequence>MGEPGNRLGIPTRRTRGNRLPVNELRAFRLGRAAHPRARRLAARNRPRPPIHLRCGHCEALHAPRRLRTDLSHLRNRSSRCGHRAKCHLRFERPRPVRKPVNRQPILSDYPDAVELLDALGIVVDDTDEQRFVGRNPCWRGRDLSGESVFVKREDRGGTRKFFRMRTVNAELRSAVTVIEPSATSADGRIQVYPWHQSPSGSEQLAAGKLGRNVVIAVAADIARLHSTATSATVPAAEPLPGTYGIPSLPIAALPGLSGGQLAVWTLLHSDTEVLDTANATVLADPPEHLRRYIHGDLRTDQILLDEHDEDAFAAIIDWESFGSGDPARDTGTFMGNLLNIVATREIVTAKRAEAEPDWQHEMAGAMMRSREFMVDFLTAYFDGRPGIPAESIRDHIRRAIRFAGWHQFDRLLACSDAAPTVTPFAKALAGVGRTFLLFPDEIDEELSLTDACTHTR</sequence>
<gene>
    <name evidence="2" type="ORF">C8259_33070</name>
</gene>